<feature type="transmembrane region" description="Helical" evidence="2">
    <location>
        <begin position="115"/>
        <end position="134"/>
    </location>
</feature>
<accession>A0ABV8WGM6</accession>
<evidence type="ECO:0000313" key="4">
    <source>
        <dbReference type="Proteomes" id="UP001595778"/>
    </source>
</evidence>
<gene>
    <name evidence="3" type="ORF">ACFO0G_01115</name>
</gene>
<comment type="caution">
    <text evidence="3">The sequence shown here is derived from an EMBL/GenBank/DDBJ whole genome shotgun (WGS) entry which is preliminary data.</text>
</comment>
<dbReference type="Proteomes" id="UP001595778">
    <property type="component" value="Unassembled WGS sequence"/>
</dbReference>
<keyword evidence="2" id="KW-1133">Transmembrane helix</keyword>
<name>A0ABV8WGM6_9MICC</name>
<feature type="compositionally biased region" description="Basic and acidic residues" evidence="1">
    <location>
        <begin position="147"/>
        <end position="156"/>
    </location>
</feature>
<protein>
    <submittedName>
        <fullName evidence="3">Uncharacterized protein</fullName>
    </submittedName>
</protein>
<keyword evidence="2" id="KW-0812">Transmembrane</keyword>
<reference evidence="4" key="1">
    <citation type="journal article" date="2019" name="Int. J. Syst. Evol. Microbiol.">
        <title>The Global Catalogue of Microorganisms (GCM) 10K type strain sequencing project: providing services to taxonomists for standard genome sequencing and annotation.</title>
        <authorList>
            <consortium name="The Broad Institute Genomics Platform"/>
            <consortium name="The Broad Institute Genome Sequencing Center for Infectious Disease"/>
            <person name="Wu L."/>
            <person name="Ma J."/>
        </authorList>
    </citation>
    <scope>NUCLEOTIDE SEQUENCE [LARGE SCALE GENOMIC DNA]</scope>
    <source>
        <strain evidence="4">PJ61</strain>
    </source>
</reference>
<evidence type="ECO:0000313" key="3">
    <source>
        <dbReference type="EMBL" id="MFC4394675.1"/>
    </source>
</evidence>
<proteinExistence type="predicted"/>
<dbReference type="RefSeq" id="WP_376976112.1">
    <property type="nucleotide sequence ID" value="NZ_JBHSDQ010000001.1"/>
</dbReference>
<dbReference type="EMBL" id="JBHSDQ010000001">
    <property type="protein sequence ID" value="MFC4394675.1"/>
    <property type="molecule type" value="Genomic_DNA"/>
</dbReference>
<organism evidence="3 4">
    <name type="scientific">Arthrobacter sedimenti</name>
    <dbReference type="NCBI Taxonomy" id="2694931"/>
    <lineage>
        <taxon>Bacteria</taxon>
        <taxon>Bacillati</taxon>
        <taxon>Actinomycetota</taxon>
        <taxon>Actinomycetes</taxon>
        <taxon>Micrococcales</taxon>
        <taxon>Micrococcaceae</taxon>
        <taxon>Arthrobacter</taxon>
    </lineage>
</organism>
<feature type="region of interest" description="Disordered" evidence="1">
    <location>
        <begin position="147"/>
        <end position="168"/>
    </location>
</feature>
<keyword evidence="2" id="KW-0472">Membrane</keyword>
<evidence type="ECO:0000256" key="1">
    <source>
        <dbReference type="SAM" id="MobiDB-lite"/>
    </source>
</evidence>
<sequence>MEVNRLLKDQGFLYGKPGAYGLTSKGEEYGSQRDYDNGHSGTYHVAYSTTLFDPSIMEVIDLSPEKLAEVRADIRADRQARQAEKTAAQAHYEANYQASRSAKEKAKGQEEHDELIEWLIAGGVVALIGTVIAAKKGIAWYKHRKSEKAENAKAAEDGCGASSDVHEK</sequence>
<evidence type="ECO:0000256" key="2">
    <source>
        <dbReference type="SAM" id="Phobius"/>
    </source>
</evidence>
<keyword evidence="4" id="KW-1185">Reference proteome</keyword>